<name>A0A397EAJ9_APHAT</name>
<dbReference type="EMBL" id="QUTE01024090">
    <property type="protein sequence ID" value="RHY79151.1"/>
    <property type="molecule type" value="Genomic_DNA"/>
</dbReference>
<evidence type="ECO:0000313" key="3">
    <source>
        <dbReference type="Proteomes" id="UP000266196"/>
    </source>
</evidence>
<organism evidence="2 3">
    <name type="scientific">Aphanomyces astaci</name>
    <name type="common">Crayfish plague agent</name>
    <dbReference type="NCBI Taxonomy" id="112090"/>
    <lineage>
        <taxon>Eukaryota</taxon>
        <taxon>Sar</taxon>
        <taxon>Stramenopiles</taxon>
        <taxon>Oomycota</taxon>
        <taxon>Saprolegniomycetes</taxon>
        <taxon>Saprolegniales</taxon>
        <taxon>Verrucalvaceae</taxon>
        <taxon>Aphanomyces</taxon>
    </lineage>
</organism>
<evidence type="ECO:0000313" key="2">
    <source>
        <dbReference type="EMBL" id="RHY79151.1"/>
    </source>
</evidence>
<dbReference type="VEuPathDB" id="FungiDB:H257_09757"/>
<dbReference type="AlphaFoldDB" id="A0A397EAJ9"/>
<gene>
    <name evidence="2" type="ORF">DYB31_013044</name>
</gene>
<protein>
    <submittedName>
        <fullName evidence="2">Uncharacterized protein</fullName>
    </submittedName>
</protein>
<reference evidence="2 3" key="1">
    <citation type="submission" date="2018-08" db="EMBL/GenBank/DDBJ databases">
        <title>Aphanomyces genome sequencing and annotation.</title>
        <authorList>
            <person name="Minardi D."/>
            <person name="Oidtmann B."/>
            <person name="Van Der Giezen M."/>
            <person name="Studholme D.J."/>
        </authorList>
    </citation>
    <scope>NUCLEOTIDE SEQUENCE [LARGE SCALE GENOMIC DNA]</scope>
    <source>
        <strain evidence="2 3">197901</strain>
    </source>
</reference>
<dbReference type="Proteomes" id="UP000266196">
    <property type="component" value="Unassembled WGS sequence"/>
</dbReference>
<feature type="region of interest" description="Disordered" evidence="1">
    <location>
        <begin position="1"/>
        <end position="21"/>
    </location>
</feature>
<sequence length="137" mass="15279">MNSSRAATLLQGEHDGGSKANPSYVDRCVDRPRLACEVTEASFLEYMSTLAGARGWSHDHLICQVETMVCLHHHECHGGCYDYSAAFKASFRPMGPPRCKVVVDRVKHGKVHIDVDNWRGVMAKFFPCDKNNTNAQV</sequence>
<accession>A0A397EAJ9</accession>
<evidence type="ECO:0000256" key="1">
    <source>
        <dbReference type="SAM" id="MobiDB-lite"/>
    </source>
</evidence>
<comment type="caution">
    <text evidence="2">The sequence shown here is derived from an EMBL/GenBank/DDBJ whole genome shotgun (WGS) entry which is preliminary data.</text>
</comment>
<proteinExistence type="predicted"/>